<dbReference type="Proteomes" id="UP000295277">
    <property type="component" value="Unassembled WGS sequence"/>
</dbReference>
<evidence type="ECO:0008006" key="3">
    <source>
        <dbReference type="Google" id="ProtNLM"/>
    </source>
</evidence>
<proteinExistence type="predicted"/>
<dbReference type="InterPro" id="IPR018666">
    <property type="entry name" value="DUF2125"/>
</dbReference>
<dbReference type="OrthoDB" id="7625707at2"/>
<dbReference type="Pfam" id="PF09898">
    <property type="entry name" value="DUF2125"/>
    <property type="match status" value="1"/>
</dbReference>
<reference evidence="1 2" key="1">
    <citation type="submission" date="2019-03" db="EMBL/GenBank/DDBJ databases">
        <title>Genomic Encyclopedia of Type Strains, Phase IV (KMG-IV): sequencing the most valuable type-strain genomes for metagenomic binning, comparative biology and taxonomic classification.</title>
        <authorList>
            <person name="Goeker M."/>
        </authorList>
    </citation>
    <scope>NUCLEOTIDE SEQUENCE [LARGE SCALE GENOMIC DNA]</scope>
    <source>
        <strain evidence="1 2">DSM 21153</strain>
    </source>
</reference>
<dbReference type="AlphaFoldDB" id="A0A4R1YQU9"/>
<organism evidence="1 2">
    <name type="scientific">Rhodovulum steppense</name>
    <dbReference type="NCBI Taxonomy" id="540251"/>
    <lineage>
        <taxon>Bacteria</taxon>
        <taxon>Pseudomonadati</taxon>
        <taxon>Pseudomonadota</taxon>
        <taxon>Alphaproteobacteria</taxon>
        <taxon>Rhodobacterales</taxon>
        <taxon>Paracoccaceae</taxon>
        <taxon>Rhodovulum</taxon>
    </lineage>
</organism>
<dbReference type="RefSeq" id="WP_132695947.1">
    <property type="nucleotide sequence ID" value="NZ_SLVM01000019.1"/>
</dbReference>
<gene>
    <name evidence="1" type="ORF">EV216_11950</name>
</gene>
<keyword evidence="2" id="KW-1185">Reference proteome</keyword>
<evidence type="ECO:0000313" key="2">
    <source>
        <dbReference type="Proteomes" id="UP000295277"/>
    </source>
</evidence>
<name>A0A4R1YQU9_9RHOB</name>
<dbReference type="EMBL" id="SLVM01000019">
    <property type="protein sequence ID" value="TCM81008.1"/>
    <property type="molecule type" value="Genomic_DNA"/>
</dbReference>
<sequence>MRLILTVAILAAALWSGYWALAARGLETGIAAWVETRRAEGWAADYADLQVAGFPLRFETTLSDLALADPGTGLAWTAPAFRIEAEAHRPNRVLAIWPEVQQIATPDETIAIGALRMEGRLGFRPGPALEVMQAAYALEEVSLASSLGWEASLARGEMTAALVEGREDTHRIGFAAEQVRLPARLVALVDRAGILPGLFEHLRIDAVLGFDAPWDRRAIEERRPQITRIELTRLDAKWGDLELSAAGVLDVDAAGLPTGMLTVRATNWRDMVAIARASGRLPGGLADRLEEALGLIAGLSGRPETLDVPLRLAAGQTWLGPVPLGPVPDFTIR</sequence>
<accession>A0A4R1YQU9</accession>
<protein>
    <recommendedName>
        <fullName evidence="3">DUF2125 domain-containing protein</fullName>
    </recommendedName>
</protein>
<evidence type="ECO:0000313" key="1">
    <source>
        <dbReference type="EMBL" id="TCM81008.1"/>
    </source>
</evidence>
<comment type="caution">
    <text evidence="1">The sequence shown here is derived from an EMBL/GenBank/DDBJ whole genome shotgun (WGS) entry which is preliminary data.</text>
</comment>